<evidence type="ECO:0000256" key="2">
    <source>
        <dbReference type="ARBA" id="ARBA00023125"/>
    </source>
</evidence>
<keyword evidence="3" id="KW-0804">Transcription</keyword>
<keyword evidence="6" id="KW-1185">Reference proteome</keyword>
<comment type="caution">
    <text evidence="5">The sequence shown here is derived from an EMBL/GenBank/DDBJ whole genome shotgun (WGS) entry which is preliminary data.</text>
</comment>
<dbReference type="Gene3D" id="1.10.260.40">
    <property type="entry name" value="lambda repressor-like DNA-binding domains"/>
    <property type="match status" value="1"/>
</dbReference>
<dbReference type="CDD" id="cd01392">
    <property type="entry name" value="HTH_LacI"/>
    <property type="match status" value="1"/>
</dbReference>
<dbReference type="Proteomes" id="UP000617628">
    <property type="component" value="Unassembled WGS sequence"/>
</dbReference>
<dbReference type="GO" id="GO:0000976">
    <property type="term" value="F:transcription cis-regulatory region binding"/>
    <property type="evidence" value="ECO:0007669"/>
    <property type="project" value="TreeGrafter"/>
</dbReference>
<proteinExistence type="predicted"/>
<dbReference type="SUPFAM" id="SSF53822">
    <property type="entry name" value="Periplasmic binding protein-like I"/>
    <property type="match status" value="1"/>
</dbReference>
<dbReference type="GO" id="GO:0003700">
    <property type="term" value="F:DNA-binding transcription factor activity"/>
    <property type="evidence" value="ECO:0007669"/>
    <property type="project" value="TreeGrafter"/>
</dbReference>
<feature type="domain" description="HTH lacI-type" evidence="4">
    <location>
        <begin position="10"/>
        <end position="62"/>
    </location>
</feature>
<dbReference type="PROSITE" id="PS50932">
    <property type="entry name" value="HTH_LACI_2"/>
    <property type="match status" value="1"/>
</dbReference>
<dbReference type="CDD" id="cd06267">
    <property type="entry name" value="PBP1_LacI_sugar_binding-like"/>
    <property type="match status" value="1"/>
</dbReference>
<evidence type="ECO:0000313" key="6">
    <source>
        <dbReference type="Proteomes" id="UP000617628"/>
    </source>
</evidence>
<dbReference type="InterPro" id="IPR000843">
    <property type="entry name" value="HTH_LacI"/>
</dbReference>
<dbReference type="Pfam" id="PF00356">
    <property type="entry name" value="LacI"/>
    <property type="match status" value="1"/>
</dbReference>
<evidence type="ECO:0000256" key="1">
    <source>
        <dbReference type="ARBA" id="ARBA00023015"/>
    </source>
</evidence>
<protein>
    <submittedName>
        <fullName evidence="5">LacI family DNA-binding transcriptional regulator</fullName>
    </submittedName>
</protein>
<evidence type="ECO:0000256" key="3">
    <source>
        <dbReference type="ARBA" id="ARBA00023163"/>
    </source>
</evidence>
<name>A0A934S414_9BACT</name>
<evidence type="ECO:0000259" key="4">
    <source>
        <dbReference type="PROSITE" id="PS50932"/>
    </source>
</evidence>
<dbReference type="InterPro" id="IPR046335">
    <property type="entry name" value="LacI/GalR-like_sensor"/>
</dbReference>
<gene>
    <name evidence="5" type="ORF">JIN87_19070</name>
</gene>
<keyword evidence="2 5" id="KW-0238">DNA-binding</keyword>
<reference evidence="5" key="1">
    <citation type="submission" date="2021-01" db="EMBL/GenBank/DDBJ databases">
        <title>Modified the classification status of verrucomicrobia.</title>
        <authorList>
            <person name="Feng X."/>
        </authorList>
    </citation>
    <scope>NUCLEOTIDE SEQUENCE</scope>
    <source>
        <strain evidence="5">KCTC 13126</strain>
    </source>
</reference>
<evidence type="ECO:0000313" key="5">
    <source>
        <dbReference type="EMBL" id="MBK1878994.1"/>
    </source>
</evidence>
<dbReference type="Gene3D" id="3.40.50.2300">
    <property type="match status" value="2"/>
</dbReference>
<dbReference type="InterPro" id="IPR028082">
    <property type="entry name" value="Peripla_BP_I"/>
</dbReference>
<dbReference type="AlphaFoldDB" id="A0A934S414"/>
<dbReference type="RefSeq" id="WP_200357208.1">
    <property type="nucleotide sequence ID" value="NZ_JAENIL010000039.1"/>
</dbReference>
<dbReference type="PANTHER" id="PTHR30146:SF109">
    <property type="entry name" value="HTH-TYPE TRANSCRIPTIONAL REGULATOR GALS"/>
    <property type="match status" value="1"/>
</dbReference>
<sequence length="340" mass="37462">MKSKISTAMIAEKAGVGVSTAGFVLSGKARKMKISEKTEKRVLDIARELGYVPNAMAKSLRSERSGIVGLLYNHLKHNWADESLNGIKQALGKRGYSVFLSTHQFDPELQMKEVELMLQHRFDAIICIPFKEGIEAYERILKTDTPLVFLNDTLDELPDINVVAWNAREAADTAMRHLIGLGRKRFAFLGWGDQRPMFRARLEAFRSCLQAADLPVNEDWIQTFPLAGSVRGEVERLFSDEANRPDAIFAGLDVYGIEAIGVLEEMGLRVPEDVALVGMGDQPGSGFPSIGLSSMAIPSEVLGSKAASLALELLDDPGNKVASKILISFNELIERRSSVR</sequence>
<organism evidence="5 6">
    <name type="scientific">Pelagicoccus mobilis</name>
    <dbReference type="NCBI Taxonomy" id="415221"/>
    <lineage>
        <taxon>Bacteria</taxon>
        <taxon>Pseudomonadati</taxon>
        <taxon>Verrucomicrobiota</taxon>
        <taxon>Opitutia</taxon>
        <taxon>Puniceicoccales</taxon>
        <taxon>Pelagicoccaceae</taxon>
        <taxon>Pelagicoccus</taxon>
    </lineage>
</organism>
<keyword evidence="1" id="KW-0805">Transcription regulation</keyword>
<dbReference type="EMBL" id="JAENIL010000039">
    <property type="protein sequence ID" value="MBK1878994.1"/>
    <property type="molecule type" value="Genomic_DNA"/>
</dbReference>
<dbReference type="InterPro" id="IPR010982">
    <property type="entry name" value="Lambda_DNA-bd_dom_sf"/>
</dbReference>
<dbReference type="PANTHER" id="PTHR30146">
    <property type="entry name" value="LACI-RELATED TRANSCRIPTIONAL REPRESSOR"/>
    <property type="match status" value="1"/>
</dbReference>
<dbReference type="SUPFAM" id="SSF47413">
    <property type="entry name" value="lambda repressor-like DNA-binding domains"/>
    <property type="match status" value="1"/>
</dbReference>
<accession>A0A934S414</accession>
<dbReference type="SMART" id="SM00354">
    <property type="entry name" value="HTH_LACI"/>
    <property type="match status" value="1"/>
</dbReference>
<dbReference type="Pfam" id="PF13377">
    <property type="entry name" value="Peripla_BP_3"/>
    <property type="match status" value="1"/>
</dbReference>